<evidence type="ECO:0000313" key="4">
    <source>
        <dbReference type="Proteomes" id="UP001497457"/>
    </source>
</evidence>
<dbReference type="Proteomes" id="UP001497457">
    <property type="component" value="Chromosome 24b"/>
</dbReference>
<feature type="domain" description="DUF1618" evidence="2">
    <location>
        <begin position="285"/>
        <end position="431"/>
    </location>
</feature>
<name>A0ABC9B802_9POAL</name>
<protein>
    <recommendedName>
        <fullName evidence="2">DUF1618 domain-containing protein</fullName>
    </recommendedName>
</protein>
<gene>
    <name evidence="3" type="ORF">URODEC1_LOCUS62176</name>
</gene>
<dbReference type="InterPro" id="IPR011676">
    <property type="entry name" value="DUF1618"/>
</dbReference>
<evidence type="ECO:0000256" key="1">
    <source>
        <dbReference type="SAM" id="MobiDB-lite"/>
    </source>
</evidence>
<sequence>MRVQSPSIGELRPTMELLLRPFGGLHSSGRSSLFNRARPSSPCLHGLPPSFLQSRRRRSRTDPVPCRRQMQTLTHATASNHPSGSPAPAQPRWVILDRWGIPRDSSNNIVADDKTAAEYRTSSGRPIRVYLSNTALPPEISFICVDPVEEHVYVIAAHGDSVLFQRNRVVPKSSNIWIEIERYQPSNDYFGYIHWDEDFTARYFNQGDTGILCRSDNELLVAQLRIANDAPFDTAQLCVLRPGRREWELNTAVPIVHHDGGGRHDLQKWQDAQVVVPVGDRFLCWVNFDCSTFLLCDMVEEEEPELRYVPLPVKPFPPRDDEDYDDCYDEQPPWLYYRSIGAVGPSAVRFVSIDNRNGCGGHLTRWSCEHSSSAFVVTMWTLTLRTGKPMMWMREAVLECEEVWSLAACKGLPQLHLMSPVVSMENPDVVCFIASHEGDLLWTVDIDVKRKTLISATPCPAHPVKSVNYCNPLTAKLQSP</sequence>
<dbReference type="PANTHER" id="PTHR33074:SF76">
    <property type="entry name" value="OS11G0569701 PROTEIN"/>
    <property type="match status" value="1"/>
</dbReference>
<proteinExistence type="predicted"/>
<reference evidence="4" key="1">
    <citation type="submission" date="2024-06" db="EMBL/GenBank/DDBJ databases">
        <authorList>
            <person name="Ryan C."/>
        </authorList>
    </citation>
    <scope>NUCLEOTIDE SEQUENCE [LARGE SCALE GENOMIC DNA]</scope>
</reference>
<dbReference type="AlphaFoldDB" id="A0ABC9B802"/>
<evidence type="ECO:0000313" key="3">
    <source>
        <dbReference type="EMBL" id="CAL4995029.1"/>
    </source>
</evidence>
<feature type="region of interest" description="Disordered" evidence="1">
    <location>
        <begin position="37"/>
        <end position="66"/>
    </location>
</feature>
<organism evidence="3 4">
    <name type="scientific">Urochloa decumbens</name>
    <dbReference type="NCBI Taxonomy" id="240449"/>
    <lineage>
        <taxon>Eukaryota</taxon>
        <taxon>Viridiplantae</taxon>
        <taxon>Streptophyta</taxon>
        <taxon>Embryophyta</taxon>
        <taxon>Tracheophyta</taxon>
        <taxon>Spermatophyta</taxon>
        <taxon>Magnoliopsida</taxon>
        <taxon>Liliopsida</taxon>
        <taxon>Poales</taxon>
        <taxon>Poaceae</taxon>
        <taxon>PACMAD clade</taxon>
        <taxon>Panicoideae</taxon>
        <taxon>Panicodae</taxon>
        <taxon>Paniceae</taxon>
        <taxon>Melinidinae</taxon>
        <taxon>Urochloa</taxon>
    </lineage>
</organism>
<reference evidence="3 4" key="2">
    <citation type="submission" date="2024-10" db="EMBL/GenBank/DDBJ databases">
        <authorList>
            <person name="Ryan C."/>
        </authorList>
    </citation>
    <scope>NUCLEOTIDE SEQUENCE [LARGE SCALE GENOMIC DNA]</scope>
</reference>
<dbReference type="Pfam" id="PF07762">
    <property type="entry name" value="DUF1618"/>
    <property type="match status" value="1"/>
</dbReference>
<dbReference type="PANTHER" id="PTHR33074">
    <property type="entry name" value="EXPRESSED PROTEIN-RELATED"/>
    <property type="match status" value="1"/>
</dbReference>
<evidence type="ECO:0000259" key="2">
    <source>
        <dbReference type="Pfam" id="PF07762"/>
    </source>
</evidence>
<dbReference type="EMBL" id="OZ075134">
    <property type="protein sequence ID" value="CAL4995029.1"/>
    <property type="molecule type" value="Genomic_DNA"/>
</dbReference>
<accession>A0ABC9B802</accession>
<keyword evidence="4" id="KW-1185">Reference proteome</keyword>